<dbReference type="AlphaFoldDB" id="A0A6L2LJC4"/>
<gene>
    <name evidence="1" type="ORF">Tci_032640</name>
</gene>
<keyword evidence="1" id="KW-0808">Transferase</keyword>
<dbReference type="GO" id="GO:0003964">
    <property type="term" value="F:RNA-directed DNA polymerase activity"/>
    <property type="evidence" value="ECO:0007669"/>
    <property type="project" value="UniProtKB-KW"/>
</dbReference>
<sequence length="227" mass="24672">MYENRKSLQQSSILKSLATWGKDDGITTLVKSMLDGSWLGSLGQGGGDFIEERTIGNTNIKQCLHKVADGHFTAAVKVLSSSGVAPYYDDTIKALEAKRPYKPPPTMPSNTFSVPPLVAETDCIFGCLKSFPTGTSYGRDGLRAQHILDALRGEGSATAIDLLKTITSVINFWLARMCSPILAEFVASAPLTPLFKQDNGVRPIAIGTIWRRLVSMCGSQFNRSWTP</sequence>
<evidence type="ECO:0000313" key="1">
    <source>
        <dbReference type="EMBL" id="GEU60662.1"/>
    </source>
</evidence>
<accession>A0A6L2LJC4</accession>
<dbReference type="EMBL" id="BKCJ010004374">
    <property type="protein sequence ID" value="GEU60662.1"/>
    <property type="molecule type" value="Genomic_DNA"/>
</dbReference>
<keyword evidence="1" id="KW-0548">Nucleotidyltransferase</keyword>
<name>A0A6L2LJC4_TANCI</name>
<organism evidence="1">
    <name type="scientific">Tanacetum cinerariifolium</name>
    <name type="common">Dalmatian daisy</name>
    <name type="synonym">Chrysanthemum cinerariifolium</name>
    <dbReference type="NCBI Taxonomy" id="118510"/>
    <lineage>
        <taxon>Eukaryota</taxon>
        <taxon>Viridiplantae</taxon>
        <taxon>Streptophyta</taxon>
        <taxon>Embryophyta</taxon>
        <taxon>Tracheophyta</taxon>
        <taxon>Spermatophyta</taxon>
        <taxon>Magnoliopsida</taxon>
        <taxon>eudicotyledons</taxon>
        <taxon>Gunneridae</taxon>
        <taxon>Pentapetalae</taxon>
        <taxon>asterids</taxon>
        <taxon>campanulids</taxon>
        <taxon>Asterales</taxon>
        <taxon>Asteraceae</taxon>
        <taxon>Asteroideae</taxon>
        <taxon>Anthemideae</taxon>
        <taxon>Anthemidinae</taxon>
        <taxon>Tanacetum</taxon>
    </lineage>
</organism>
<proteinExistence type="predicted"/>
<reference evidence="1" key="1">
    <citation type="journal article" date="2019" name="Sci. Rep.">
        <title>Draft genome of Tanacetum cinerariifolium, the natural source of mosquito coil.</title>
        <authorList>
            <person name="Yamashiro T."/>
            <person name="Shiraishi A."/>
            <person name="Satake H."/>
            <person name="Nakayama K."/>
        </authorList>
    </citation>
    <scope>NUCLEOTIDE SEQUENCE</scope>
</reference>
<comment type="caution">
    <text evidence="1">The sequence shown here is derived from an EMBL/GenBank/DDBJ whole genome shotgun (WGS) entry which is preliminary data.</text>
</comment>
<protein>
    <submittedName>
        <fullName evidence="1">Putative reverse transcriptase domain-containing protein</fullName>
    </submittedName>
</protein>
<keyword evidence="1" id="KW-0695">RNA-directed DNA polymerase</keyword>